<dbReference type="GO" id="GO:0016987">
    <property type="term" value="F:sigma factor activity"/>
    <property type="evidence" value="ECO:0007669"/>
    <property type="project" value="UniProtKB-KW"/>
</dbReference>
<dbReference type="InterPro" id="IPR007627">
    <property type="entry name" value="RNA_pol_sigma70_r2"/>
</dbReference>
<comment type="caution">
    <text evidence="7">The sequence shown here is derived from an EMBL/GenBank/DDBJ whole genome shotgun (WGS) entry which is preliminary data.</text>
</comment>
<reference evidence="7 8" key="1">
    <citation type="submission" date="2019-12" db="EMBL/GenBank/DDBJ databases">
        <authorList>
            <person name="Dong K."/>
        </authorList>
    </citation>
    <scope>NUCLEOTIDE SEQUENCE [LARGE SCALE GENOMIC DNA]</scope>
    <source>
        <strain evidence="7 8">JCM 31225</strain>
    </source>
</reference>
<evidence type="ECO:0000256" key="3">
    <source>
        <dbReference type="ARBA" id="ARBA00023082"/>
    </source>
</evidence>
<feature type="domain" description="RNA polymerase sigma-70 region 2" evidence="5">
    <location>
        <begin position="28"/>
        <end position="92"/>
    </location>
</feature>
<dbReference type="Gene3D" id="1.10.10.10">
    <property type="entry name" value="Winged helix-like DNA-binding domain superfamily/Winged helix DNA-binding domain"/>
    <property type="match status" value="1"/>
</dbReference>
<evidence type="ECO:0000313" key="7">
    <source>
        <dbReference type="EMBL" id="MVZ60710.1"/>
    </source>
</evidence>
<evidence type="ECO:0000256" key="1">
    <source>
        <dbReference type="ARBA" id="ARBA00010641"/>
    </source>
</evidence>
<evidence type="ECO:0000259" key="6">
    <source>
        <dbReference type="Pfam" id="PF08281"/>
    </source>
</evidence>
<name>A0A6N8KTD9_9SPHI</name>
<evidence type="ECO:0000259" key="5">
    <source>
        <dbReference type="Pfam" id="PF04542"/>
    </source>
</evidence>
<feature type="domain" description="RNA polymerase sigma factor 70 region 4 type 2" evidence="6">
    <location>
        <begin position="124"/>
        <end position="175"/>
    </location>
</feature>
<dbReference type="Pfam" id="PF04542">
    <property type="entry name" value="Sigma70_r2"/>
    <property type="match status" value="1"/>
</dbReference>
<keyword evidence="2" id="KW-0805">Transcription regulation</keyword>
<dbReference type="InterPro" id="IPR039425">
    <property type="entry name" value="RNA_pol_sigma-70-like"/>
</dbReference>
<dbReference type="GO" id="GO:0003677">
    <property type="term" value="F:DNA binding"/>
    <property type="evidence" value="ECO:0007669"/>
    <property type="project" value="InterPro"/>
</dbReference>
<accession>A0A6N8KTD9</accession>
<dbReference type="CDD" id="cd06171">
    <property type="entry name" value="Sigma70_r4"/>
    <property type="match status" value="1"/>
</dbReference>
<dbReference type="InterPro" id="IPR036388">
    <property type="entry name" value="WH-like_DNA-bd_sf"/>
</dbReference>
<dbReference type="Pfam" id="PF08281">
    <property type="entry name" value="Sigma70_r4_2"/>
    <property type="match status" value="1"/>
</dbReference>
<dbReference type="GO" id="GO:0006352">
    <property type="term" value="P:DNA-templated transcription initiation"/>
    <property type="evidence" value="ECO:0007669"/>
    <property type="project" value="InterPro"/>
</dbReference>
<comment type="similarity">
    <text evidence="1">Belongs to the sigma-70 factor family. ECF subfamily.</text>
</comment>
<dbReference type="PANTHER" id="PTHR43133:SF46">
    <property type="entry name" value="RNA POLYMERASE SIGMA-70 FACTOR ECF SUBFAMILY"/>
    <property type="match status" value="1"/>
</dbReference>
<dbReference type="Gene3D" id="1.10.1740.10">
    <property type="match status" value="1"/>
</dbReference>
<dbReference type="OrthoDB" id="655312at2"/>
<dbReference type="AlphaFoldDB" id="A0A6N8KTD9"/>
<dbReference type="EMBL" id="WSQA01000001">
    <property type="protein sequence ID" value="MVZ60710.1"/>
    <property type="molecule type" value="Genomic_DNA"/>
</dbReference>
<sequence length="197" mass="23370">MSTEKHIDLNVLLSAMKADQVMAFDQLYFHFAPILYQRIFRLLKSPENVEEVLQEVFLKIWNMRDQLEADKGFTTLLFRMCDNLAIDHFRKSCRERSMQDELWASSISYYMHTEEAIFSKEKLQILDEAIQGLSPKRKEILLLCNIENKSYKEVASQLGISVSTVSNQLVSAMKDIKNYIQRNYKNEYLVFFWIFFH</sequence>
<evidence type="ECO:0000256" key="2">
    <source>
        <dbReference type="ARBA" id="ARBA00023015"/>
    </source>
</evidence>
<dbReference type="NCBIfam" id="TIGR02937">
    <property type="entry name" value="sigma70-ECF"/>
    <property type="match status" value="1"/>
</dbReference>
<evidence type="ECO:0000256" key="4">
    <source>
        <dbReference type="ARBA" id="ARBA00023163"/>
    </source>
</evidence>
<protein>
    <submittedName>
        <fullName evidence="7">Sigma-70 family RNA polymerase sigma factor</fullName>
    </submittedName>
</protein>
<proteinExistence type="inferred from homology"/>
<organism evidence="7 8">
    <name type="scientific">Sphingobacterium humi</name>
    <dbReference type="NCBI Taxonomy" id="1796905"/>
    <lineage>
        <taxon>Bacteria</taxon>
        <taxon>Pseudomonadati</taxon>
        <taxon>Bacteroidota</taxon>
        <taxon>Sphingobacteriia</taxon>
        <taxon>Sphingobacteriales</taxon>
        <taxon>Sphingobacteriaceae</taxon>
        <taxon>Sphingobacterium</taxon>
    </lineage>
</organism>
<dbReference type="PANTHER" id="PTHR43133">
    <property type="entry name" value="RNA POLYMERASE ECF-TYPE SIGMA FACTO"/>
    <property type="match status" value="1"/>
</dbReference>
<dbReference type="InterPro" id="IPR014284">
    <property type="entry name" value="RNA_pol_sigma-70_dom"/>
</dbReference>
<evidence type="ECO:0000313" key="8">
    <source>
        <dbReference type="Proteomes" id="UP000435036"/>
    </source>
</evidence>
<keyword evidence="8" id="KW-1185">Reference proteome</keyword>
<dbReference type="InterPro" id="IPR013249">
    <property type="entry name" value="RNA_pol_sigma70_r4_t2"/>
</dbReference>
<dbReference type="InterPro" id="IPR013324">
    <property type="entry name" value="RNA_pol_sigma_r3/r4-like"/>
</dbReference>
<keyword evidence="3" id="KW-0731">Sigma factor</keyword>
<keyword evidence="4" id="KW-0804">Transcription</keyword>
<dbReference type="Proteomes" id="UP000435036">
    <property type="component" value="Unassembled WGS sequence"/>
</dbReference>
<dbReference type="InterPro" id="IPR013325">
    <property type="entry name" value="RNA_pol_sigma_r2"/>
</dbReference>
<dbReference type="RefSeq" id="WP_160367339.1">
    <property type="nucleotide sequence ID" value="NZ_WSQA01000001.1"/>
</dbReference>
<gene>
    <name evidence="7" type="ORF">GQF63_01610</name>
</gene>
<dbReference type="SUPFAM" id="SSF88946">
    <property type="entry name" value="Sigma2 domain of RNA polymerase sigma factors"/>
    <property type="match status" value="1"/>
</dbReference>
<dbReference type="SUPFAM" id="SSF88659">
    <property type="entry name" value="Sigma3 and sigma4 domains of RNA polymerase sigma factors"/>
    <property type="match status" value="1"/>
</dbReference>